<organism evidence="1 2">
    <name type="scientific">Hymenobacter humi</name>
    <dbReference type="NCBI Taxonomy" id="1411620"/>
    <lineage>
        <taxon>Bacteria</taxon>
        <taxon>Pseudomonadati</taxon>
        <taxon>Bacteroidota</taxon>
        <taxon>Cytophagia</taxon>
        <taxon>Cytophagales</taxon>
        <taxon>Hymenobacteraceae</taxon>
        <taxon>Hymenobacter</taxon>
    </lineage>
</organism>
<evidence type="ECO:0000313" key="1">
    <source>
        <dbReference type="EMBL" id="MFC7667512.1"/>
    </source>
</evidence>
<dbReference type="RefSeq" id="WP_380202097.1">
    <property type="nucleotide sequence ID" value="NZ_JBHTEK010000001.1"/>
</dbReference>
<accession>A0ABW2U3Q6</accession>
<comment type="caution">
    <text evidence="1">The sequence shown here is derived from an EMBL/GenBank/DDBJ whole genome shotgun (WGS) entry which is preliminary data.</text>
</comment>
<dbReference type="Proteomes" id="UP001596513">
    <property type="component" value="Unassembled WGS sequence"/>
</dbReference>
<keyword evidence="2" id="KW-1185">Reference proteome</keyword>
<evidence type="ECO:0008006" key="3">
    <source>
        <dbReference type="Google" id="ProtNLM"/>
    </source>
</evidence>
<name>A0ABW2U3Q6_9BACT</name>
<evidence type="ECO:0000313" key="2">
    <source>
        <dbReference type="Proteomes" id="UP001596513"/>
    </source>
</evidence>
<sequence>MQKRYEVLAGLPPYGPMAVSVPQGEYEDGSEGYVVRFYQPDGSSWVANFAPGLSNFSMVLDYPDTDRTIVIASGEGYVMAVDQEKPLSTFGGAVKSVFATGHGEVALVDDLCVVVVSSTGELWQSERIAWDGIKDVVISGRKLMGWAYDPTDSIREWKSFAIDLDTKEVWGGSYNTKNWFQLD</sequence>
<dbReference type="EMBL" id="JBHTEK010000001">
    <property type="protein sequence ID" value="MFC7667512.1"/>
    <property type="molecule type" value="Genomic_DNA"/>
</dbReference>
<proteinExistence type="predicted"/>
<protein>
    <recommendedName>
        <fullName evidence="3">WD40 repeat domain-containing protein</fullName>
    </recommendedName>
</protein>
<gene>
    <name evidence="1" type="ORF">ACFQT0_09025</name>
</gene>
<reference evidence="2" key="1">
    <citation type="journal article" date="2019" name="Int. J. Syst. Evol. Microbiol.">
        <title>The Global Catalogue of Microorganisms (GCM) 10K type strain sequencing project: providing services to taxonomists for standard genome sequencing and annotation.</title>
        <authorList>
            <consortium name="The Broad Institute Genomics Platform"/>
            <consortium name="The Broad Institute Genome Sequencing Center for Infectious Disease"/>
            <person name="Wu L."/>
            <person name="Ma J."/>
        </authorList>
    </citation>
    <scope>NUCLEOTIDE SEQUENCE [LARGE SCALE GENOMIC DNA]</scope>
    <source>
        <strain evidence="2">JCM 19635</strain>
    </source>
</reference>